<dbReference type="Proteomes" id="UP000295611">
    <property type="component" value="Unassembled WGS sequence"/>
</dbReference>
<accession>A0A4V3DUS5</accession>
<dbReference type="AlphaFoldDB" id="A0A4V3DUS5"/>
<evidence type="ECO:0000256" key="1">
    <source>
        <dbReference type="SAM" id="MobiDB-lite"/>
    </source>
</evidence>
<feature type="region of interest" description="Disordered" evidence="1">
    <location>
        <begin position="1"/>
        <end position="21"/>
    </location>
</feature>
<evidence type="ECO:0000313" key="2">
    <source>
        <dbReference type="EMBL" id="TDR76637.1"/>
    </source>
</evidence>
<protein>
    <submittedName>
        <fullName evidence="2">Uncharacterized protein</fullName>
    </submittedName>
</protein>
<dbReference type="EMBL" id="SNZP01000010">
    <property type="protein sequence ID" value="TDR76637.1"/>
    <property type="molecule type" value="Genomic_DNA"/>
</dbReference>
<dbReference type="Pfam" id="PF05802">
    <property type="entry name" value="SctB2"/>
    <property type="match status" value="1"/>
</dbReference>
<organism evidence="2 3">
    <name type="scientific">Paludibacterium purpuratum</name>
    <dbReference type="NCBI Taxonomy" id="1144873"/>
    <lineage>
        <taxon>Bacteria</taxon>
        <taxon>Pseudomonadati</taxon>
        <taxon>Pseudomonadota</taxon>
        <taxon>Betaproteobacteria</taxon>
        <taxon>Neisseriales</taxon>
        <taxon>Chromobacteriaceae</taxon>
        <taxon>Paludibacterium</taxon>
    </lineage>
</organism>
<feature type="compositionally biased region" description="Pro residues" evidence="1">
    <location>
        <begin position="1"/>
        <end position="11"/>
    </location>
</feature>
<feature type="compositionally biased region" description="Polar residues" evidence="1">
    <location>
        <begin position="12"/>
        <end position="21"/>
    </location>
</feature>
<keyword evidence="3" id="KW-1185">Reference proteome</keyword>
<dbReference type="InterPro" id="IPR008611">
    <property type="entry name" value="SctB2-like"/>
</dbReference>
<comment type="caution">
    <text evidence="2">The sequence shown here is derived from an EMBL/GenBank/DDBJ whole genome shotgun (WGS) entry which is preliminary data.</text>
</comment>
<dbReference type="RefSeq" id="WP_133681848.1">
    <property type="nucleotide sequence ID" value="NZ_SNZP01000010.1"/>
</dbReference>
<proteinExistence type="predicted"/>
<sequence length="201" mass="21556">MIEPLNTPPASAPSSAHDTPWQDNPNLGSVYILLEKLMAHFLELFKTNKEMESLLRVSQIELNGASFQQKLEAADKTCEATRSRAFAGMGAGVLGMGGGILGAGMSAGPKSLRNAAQQVSPTLQSTGEFMKQSSAAATAEQDRQSQQLLAQAEYQGKMADQSHGEMRMSEEDAKQILQALHRTQHTLVDLLSQVGSAVKLS</sequence>
<name>A0A4V3DUS5_9NEIS</name>
<gene>
    <name evidence="2" type="ORF">DFP86_11063</name>
</gene>
<reference evidence="2 3" key="1">
    <citation type="submission" date="2019-03" db="EMBL/GenBank/DDBJ databases">
        <title>Genomic Encyclopedia of Type Strains, Phase III (KMG-III): the genomes of soil and plant-associated and newly described type strains.</title>
        <authorList>
            <person name="Whitman W."/>
        </authorList>
    </citation>
    <scope>NUCLEOTIDE SEQUENCE [LARGE SCALE GENOMIC DNA]</scope>
    <source>
        <strain evidence="2 3">CECT 8976</strain>
    </source>
</reference>
<evidence type="ECO:0000313" key="3">
    <source>
        <dbReference type="Proteomes" id="UP000295611"/>
    </source>
</evidence>